<comment type="caution">
    <text evidence="7">The sequence shown here is derived from an EMBL/GenBank/DDBJ whole genome shotgun (WGS) entry which is preliminary data.</text>
</comment>
<dbReference type="GO" id="GO:0006508">
    <property type="term" value="P:proteolysis"/>
    <property type="evidence" value="ECO:0007669"/>
    <property type="project" value="InterPro"/>
</dbReference>
<evidence type="ECO:0000256" key="5">
    <source>
        <dbReference type="ARBA" id="ARBA00023180"/>
    </source>
</evidence>
<evidence type="ECO:0000256" key="4">
    <source>
        <dbReference type="ARBA" id="ARBA00023157"/>
    </source>
</evidence>
<gene>
    <name evidence="7" type="ORF">Poli38472_011494</name>
</gene>
<keyword evidence="4" id="KW-1015">Disulfide bond</keyword>
<feature type="domain" description="Peptidase S1" evidence="6">
    <location>
        <begin position="70"/>
        <end position="285"/>
    </location>
</feature>
<evidence type="ECO:0000259" key="6">
    <source>
        <dbReference type="PROSITE" id="PS50240"/>
    </source>
</evidence>
<dbReference type="SMART" id="SM00020">
    <property type="entry name" value="Tryp_SPc"/>
    <property type="match status" value="1"/>
</dbReference>
<dbReference type="PRINTS" id="PR00722">
    <property type="entry name" value="CHYMOTRYPSIN"/>
</dbReference>
<evidence type="ECO:0000313" key="7">
    <source>
        <dbReference type="EMBL" id="TMW64614.1"/>
    </source>
</evidence>
<dbReference type="InterPro" id="IPR001254">
    <property type="entry name" value="Trypsin_dom"/>
</dbReference>
<dbReference type="Pfam" id="PF00089">
    <property type="entry name" value="Trypsin"/>
    <property type="match status" value="1"/>
</dbReference>
<evidence type="ECO:0000256" key="2">
    <source>
        <dbReference type="ARBA" id="ARBA00022729"/>
    </source>
</evidence>
<dbReference type="PANTHER" id="PTHR24276:SF98">
    <property type="entry name" value="FI18310P1-RELATED"/>
    <property type="match status" value="1"/>
</dbReference>
<protein>
    <recommendedName>
        <fullName evidence="6">Peptidase S1 domain-containing protein</fullName>
    </recommendedName>
</protein>
<keyword evidence="5" id="KW-0325">Glycoprotein</keyword>
<dbReference type="Proteomes" id="UP000794436">
    <property type="component" value="Unassembled WGS sequence"/>
</dbReference>
<organism evidence="7 8">
    <name type="scientific">Pythium oligandrum</name>
    <name type="common">Mycoparasitic fungus</name>
    <dbReference type="NCBI Taxonomy" id="41045"/>
    <lineage>
        <taxon>Eukaryota</taxon>
        <taxon>Sar</taxon>
        <taxon>Stramenopiles</taxon>
        <taxon>Oomycota</taxon>
        <taxon>Peronosporomycetes</taxon>
        <taxon>Pythiales</taxon>
        <taxon>Pythiaceae</taxon>
        <taxon>Pythium</taxon>
    </lineage>
</organism>
<evidence type="ECO:0000256" key="1">
    <source>
        <dbReference type="ARBA" id="ARBA00007664"/>
    </source>
</evidence>
<name>A0A8K1CJA8_PYTOL</name>
<dbReference type="InterPro" id="IPR001314">
    <property type="entry name" value="Peptidase_S1A"/>
</dbReference>
<keyword evidence="3" id="KW-0843">Virulence</keyword>
<dbReference type="PROSITE" id="PS50240">
    <property type="entry name" value="TRYPSIN_DOM"/>
    <property type="match status" value="1"/>
</dbReference>
<dbReference type="InterPro" id="IPR009003">
    <property type="entry name" value="Peptidase_S1_PA"/>
</dbReference>
<dbReference type="GO" id="GO:0004252">
    <property type="term" value="F:serine-type endopeptidase activity"/>
    <property type="evidence" value="ECO:0007669"/>
    <property type="project" value="InterPro"/>
</dbReference>
<dbReference type="OrthoDB" id="105698at2759"/>
<dbReference type="Gene3D" id="2.40.10.10">
    <property type="entry name" value="Trypsin-like serine proteases"/>
    <property type="match status" value="1"/>
</dbReference>
<evidence type="ECO:0000313" key="8">
    <source>
        <dbReference type="Proteomes" id="UP000794436"/>
    </source>
</evidence>
<keyword evidence="8" id="KW-1185">Reference proteome</keyword>
<keyword evidence="2" id="KW-0732">Signal</keyword>
<dbReference type="PANTHER" id="PTHR24276">
    <property type="entry name" value="POLYSERASE-RELATED"/>
    <property type="match status" value="1"/>
</dbReference>
<accession>A0A8K1CJA8</accession>
<reference evidence="7" key="1">
    <citation type="submission" date="2019-03" db="EMBL/GenBank/DDBJ databases">
        <title>Long read genome sequence of the mycoparasitic Pythium oligandrum ATCC 38472 isolated from sugarbeet rhizosphere.</title>
        <authorList>
            <person name="Gaulin E."/>
        </authorList>
    </citation>
    <scope>NUCLEOTIDE SEQUENCE</scope>
    <source>
        <strain evidence="7">ATCC 38472_TT</strain>
    </source>
</reference>
<dbReference type="EMBL" id="SPLM01000039">
    <property type="protein sequence ID" value="TMW64614.1"/>
    <property type="molecule type" value="Genomic_DNA"/>
</dbReference>
<evidence type="ECO:0000256" key="3">
    <source>
        <dbReference type="ARBA" id="ARBA00023026"/>
    </source>
</evidence>
<dbReference type="SUPFAM" id="SSF50494">
    <property type="entry name" value="Trypsin-like serine proteases"/>
    <property type="match status" value="1"/>
</dbReference>
<proteinExistence type="inferred from homology"/>
<dbReference type="AlphaFoldDB" id="A0A8K1CJA8"/>
<comment type="similarity">
    <text evidence="1">Belongs to the peptidase S1 family.</text>
</comment>
<dbReference type="InterPro" id="IPR043504">
    <property type="entry name" value="Peptidase_S1_PA_chymotrypsin"/>
</dbReference>
<sequence length="285" mass="31499">MLSEPNKWSFLVRQAKNEDQVSLLGLGGHLVTNEDGIWGFSWLPKLLTSSTFLDNGIQGVHTVQTVKKEIVGGRVIEKMDKYTEFIVGLRISEKATSNCTGSLIASRFVLTAAGCWRPLYQFKWAVFNTVATSGKPSEVIAIKQLTRYDSFRAGILGNNVMLIELENASSRRPIAYVSKNDATKMPATITAFDYGAYRKLFVGHWSTILRYKKFKVYNNSDCPADVQRRLDKITVCALDGLCYGDFGSPMVLDAGTDKQKLFAVSGMRSTVLPPVCRSQPSGSAT</sequence>
<dbReference type="InterPro" id="IPR050430">
    <property type="entry name" value="Peptidase_S1"/>
</dbReference>